<dbReference type="AlphaFoldDB" id="A0A3B1E4B1"/>
<dbReference type="GO" id="GO:0003700">
    <property type="term" value="F:DNA-binding transcription factor activity"/>
    <property type="evidence" value="ECO:0007669"/>
    <property type="project" value="InterPro"/>
</dbReference>
<comment type="subcellular location">
    <subcellularLocation>
        <location evidence="1">Cytoplasm</location>
    </subcellularLocation>
</comment>
<keyword evidence="10" id="KW-0238">DNA-binding</keyword>
<reference evidence="12" key="1">
    <citation type="submission" date="2018-10" db="EMBL/GenBank/DDBJ databases">
        <authorList>
            <person name="Aoki K."/>
        </authorList>
    </citation>
    <scope>NUCLEOTIDE SEQUENCE</scope>
</reference>
<dbReference type="CDD" id="cd07153">
    <property type="entry name" value="Fur_like"/>
    <property type="match status" value="1"/>
</dbReference>
<evidence type="ECO:0000256" key="6">
    <source>
        <dbReference type="ARBA" id="ARBA00022723"/>
    </source>
</evidence>
<keyword evidence="6" id="KW-0479">Metal-binding</keyword>
<organism evidence="12">
    <name type="scientific">hydrothermal vent metagenome</name>
    <dbReference type="NCBI Taxonomy" id="652676"/>
    <lineage>
        <taxon>unclassified sequences</taxon>
        <taxon>metagenomes</taxon>
        <taxon>ecological metagenomes</taxon>
    </lineage>
</organism>
<evidence type="ECO:0000256" key="10">
    <source>
        <dbReference type="ARBA" id="ARBA00023125"/>
    </source>
</evidence>
<name>A0A3B1E4B1_9ZZZZ</name>
<dbReference type="InterPro" id="IPR036390">
    <property type="entry name" value="WH_DNA-bd_sf"/>
</dbReference>
<evidence type="ECO:0000256" key="11">
    <source>
        <dbReference type="ARBA" id="ARBA00023163"/>
    </source>
</evidence>
<evidence type="ECO:0000313" key="12">
    <source>
        <dbReference type="EMBL" id="VAY86417.1"/>
    </source>
</evidence>
<protein>
    <submittedName>
        <fullName evidence="12">Ferric uptake regulation protein FUR</fullName>
    </submittedName>
</protein>
<keyword evidence="5" id="KW-0678">Repressor</keyword>
<keyword evidence="8" id="KW-0408">Iron</keyword>
<dbReference type="InterPro" id="IPR043135">
    <property type="entry name" value="Fur_C"/>
</dbReference>
<proteinExistence type="inferred from homology"/>
<keyword evidence="11" id="KW-0804">Transcription</keyword>
<dbReference type="GO" id="GO:0000976">
    <property type="term" value="F:transcription cis-regulatory region binding"/>
    <property type="evidence" value="ECO:0007669"/>
    <property type="project" value="TreeGrafter"/>
</dbReference>
<dbReference type="PANTHER" id="PTHR33202">
    <property type="entry name" value="ZINC UPTAKE REGULATION PROTEIN"/>
    <property type="match status" value="1"/>
</dbReference>
<dbReference type="GO" id="GO:0005829">
    <property type="term" value="C:cytosol"/>
    <property type="evidence" value="ECO:0007669"/>
    <property type="project" value="TreeGrafter"/>
</dbReference>
<evidence type="ECO:0000256" key="5">
    <source>
        <dbReference type="ARBA" id="ARBA00022491"/>
    </source>
</evidence>
<dbReference type="InterPro" id="IPR002481">
    <property type="entry name" value="FUR"/>
</dbReference>
<dbReference type="Pfam" id="PF01475">
    <property type="entry name" value="FUR"/>
    <property type="match status" value="1"/>
</dbReference>
<sequence>MDDNILQKLKIEVKKRNLKYTKQREEVLHIICNSNKHLNAEEIHTQIKDKYPNSTTGIATVYKSLIFLEEANLISSISINNKGKKFEASYKKHHDHLICLNCHKIIEFLDDTIEIKQEEIAKKNNFTLVSHAMYLYGLCEKCNKKK</sequence>
<dbReference type="SUPFAM" id="SSF46785">
    <property type="entry name" value="Winged helix' DNA-binding domain"/>
    <property type="match status" value="1"/>
</dbReference>
<dbReference type="FunFam" id="3.30.1490.190:FF:000001">
    <property type="entry name" value="Ferric uptake regulation protein"/>
    <property type="match status" value="1"/>
</dbReference>
<evidence type="ECO:0000256" key="2">
    <source>
        <dbReference type="ARBA" id="ARBA00007957"/>
    </source>
</evidence>
<dbReference type="InterPro" id="IPR036388">
    <property type="entry name" value="WH-like_DNA-bd_sf"/>
</dbReference>
<comment type="subunit">
    <text evidence="3">Homodimer.</text>
</comment>
<evidence type="ECO:0000256" key="8">
    <source>
        <dbReference type="ARBA" id="ARBA00023004"/>
    </source>
</evidence>
<keyword evidence="4" id="KW-0963">Cytoplasm</keyword>
<dbReference type="GO" id="GO:0008270">
    <property type="term" value="F:zinc ion binding"/>
    <property type="evidence" value="ECO:0007669"/>
    <property type="project" value="TreeGrafter"/>
</dbReference>
<dbReference type="EMBL" id="UOYO01000011">
    <property type="protein sequence ID" value="VAY86417.1"/>
    <property type="molecule type" value="Genomic_DNA"/>
</dbReference>
<dbReference type="Gene3D" id="3.30.1490.190">
    <property type="match status" value="1"/>
</dbReference>
<keyword evidence="7" id="KW-0862">Zinc</keyword>
<dbReference type="GO" id="GO:1900705">
    <property type="term" value="P:negative regulation of siderophore biosynthetic process"/>
    <property type="evidence" value="ECO:0007669"/>
    <property type="project" value="TreeGrafter"/>
</dbReference>
<evidence type="ECO:0000256" key="9">
    <source>
        <dbReference type="ARBA" id="ARBA00023015"/>
    </source>
</evidence>
<keyword evidence="9" id="KW-0805">Transcription regulation</keyword>
<evidence type="ECO:0000256" key="4">
    <source>
        <dbReference type="ARBA" id="ARBA00022490"/>
    </source>
</evidence>
<evidence type="ECO:0000256" key="3">
    <source>
        <dbReference type="ARBA" id="ARBA00011738"/>
    </source>
</evidence>
<accession>A0A3B1E4B1</accession>
<comment type="similarity">
    <text evidence="2">Belongs to the Fur family.</text>
</comment>
<gene>
    <name evidence="12" type="ORF">MNB_ARC-1_1107</name>
</gene>
<evidence type="ECO:0000256" key="1">
    <source>
        <dbReference type="ARBA" id="ARBA00004496"/>
    </source>
</evidence>
<dbReference type="GO" id="GO:0045892">
    <property type="term" value="P:negative regulation of DNA-templated transcription"/>
    <property type="evidence" value="ECO:0007669"/>
    <property type="project" value="TreeGrafter"/>
</dbReference>
<dbReference type="PANTHER" id="PTHR33202:SF2">
    <property type="entry name" value="FERRIC UPTAKE REGULATION PROTEIN"/>
    <property type="match status" value="1"/>
</dbReference>
<dbReference type="Gene3D" id="1.10.10.10">
    <property type="entry name" value="Winged helix-like DNA-binding domain superfamily/Winged helix DNA-binding domain"/>
    <property type="match status" value="1"/>
</dbReference>
<evidence type="ECO:0000256" key="7">
    <source>
        <dbReference type="ARBA" id="ARBA00022833"/>
    </source>
</evidence>